<accession>A0A5N6SQD6</accession>
<keyword evidence="2" id="KW-0378">Hydrolase</keyword>
<feature type="domain" description="Carboxylesterase type B" evidence="3">
    <location>
        <begin position="58"/>
        <end position="548"/>
    </location>
</feature>
<dbReference type="Gene3D" id="3.40.50.1820">
    <property type="entry name" value="alpha/beta hydrolase"/>
    <property type="match status" value="1"/>
</dbReference>
<evidence type="ECO:0000256" key="2">
    <source>
        <dbReference type="ARBA" id="ARBA00022801"/>
    </source>
</evidence>
<reference evidence="4 5" key="1">
    <citation type="submission" date="2019-04" db="EMBL/GenBank/DDBJ databases">
        <title>Friends and foes A comparative genomics study of 23 Aspergillus species from section Flavi.</title>
        <authorList>
            <consortium name="DOE Joint Genome Institute"/>
            <person name="Kjaerbolling I."/>
            <person name="Vesth T."/>
            <person name="Frisvad J.C."/>
            <person name="Nybo J.L."/>
            <person name="Theobald S."/>
            <person name="Kildgaard S."/>
            <person name="Isbrandt T."/>
            <person name="Kuo A."/>
            <person name="Sato A."/>
            <person name="Lyhne E.K."/>
            <person name="Kogle M.E."/>
            <person name="Wiebenga A."/>
            <person name="Kun R.S."/>
            <person name="Lubbers R.J."/>
            <person name="Makela M.R."/>
            <person name="Barry K."/>
            <person name="Chovatia M."/>
            <person name="Clum A."/>
            <person name="Daum C."/>
            <person name="Haridas S."/>
            <person name="He G."/>
            <person name="LaButti K."/>
            <person name="Lipzen A."/>
            <person name="Mondo S."/>
            <person name="Riley R."/>
            <person name="Salamov A."/>
            <person name="Simmons B.A."/>
            <person name="Magnuson J.K."/>
            <person name="Henrissat B."/>
            <person name="Mortensen U.H."/>
            <person name="Larsen T.O."/>
            <person name="Devries R.P."/>
            <person name="Grigoriev I.V."/>
            <person name="Machida M."/>
            <person name="Baker S.E."/>
            <person name="Andersen M.R."/>
        </authorList>
    </citation>
    <scope>NUCLEOTIDE SEQUENCE [LARGE SCALE GENOMIC DNA]</scope>
    <source>
        <strain evidence="4 5">CBS 117625</strain>
    </source>
</reference>
<organism evidence="4 5">
    <name type="scientific">Aspergillus pseudotamarii</name>
    <dbReference type="NCBI Taxonomy" id="132259"/>
    <lineage>
        <taxon>Eukaryota</taxon>
        <taxon>Fungi</taxon>
        <taxon>Dikarya</taxon>
        <taxon>Ascomycota</taxon>
        <taxon>Pezizomycotina</taxon>
        <taxon>Eurotiomycetes</taxon>
        <taxon>Eurotiomycetidae</taxon>
        <taxon>Eurotiales</taxon>
        <taxon>Aspergillaceae</taxon>
        <taxon>Aspergillus</taxon>
        <taxon>Aspergillus subgen. Circumdati</taxon>
    </lineage>
</organism>
<protein>
    <submittedName>
        <fullName evidence="4">Carboxylesterase</fullName>
    </submittedName>
</protein>
<evidence type="ECO:0000313" key="4">
    <source>
        <dbReference type="EMBL" id="KAE8135980.1"/>
    </source>
</evidence>
<dbReference type="GO" id="GO:0052689">
    <property type="term" value="F:carboxylic ester hydrolase activity"/>
    <property type="evidence" value="ECO:0007669"/>
    <property type="project" value="TreeGrafter"/>
</dbReference>
<dbReference type="Proteomes" id="UP000325672">
    <property type="component" value="Unassembled WGS sequence"/>
</dbReference>
<keyword evidence="5" id="KW-1185">Reference proteome</keyword>
<dbReference type="SUPFAM" id="SSF53474">
    <property type="entry name" value="alpha/beta-Hydrolases"/>
    <property type="match status" value="1"/>
</dbReference>
<dbReference type="InterPro" id="IPR050654">
    <property type="entry name" value="AChE-related_enzymes"/>
</dbReference>
<dbReference type="OrthoDB" id="408631at2759"/>
<sequence length="589" mass="64501">MAAIYFEHKKYEEAHYQILVVYHSPIQVTMGSARILTSALLLLSVAAATASAPTAQTLNGTYAGVYSVKFDQDFFLGIPYLQAPIEDRRFHPADSLTSTWKGTRNATTYAFSCVSYDSTVDASEMAEDCLYLNVIRPHSVTSTSDLPVVVFIHGGDFSGGSASEQRYNLSFIVEKSVQLGQPIIAVSFNYRLSAWGFLFSNQLRDTGATNIGLRDQRFALTWVQENIAGFGGDPAKVTLWGQGAGATSVGFQITAYSGRNDSLFRAAIMESGNPVPEKGLNGTQYYQPLYDAIAQRVNPSITYASENDMTDSDTCWDAVDRMACLRTVPFEQMNAVINATSAHSWFPVIDGDIVPEQPSRSLYTGKKYLKVPIILGASADEGSRFMPEHNITTQEEFVDLVANPQFYGVAPGIALPPILVRQLTDAYANVSSFPYEKALAYQGDATINANRRQACSTWSRANISTYCYRFDVPLYNQETAQHGNELPFVFANTEELGSDSNGALASLADDISSSWVSFIASLDPNAWRQKEAANVSAVTPSWPKYAARGVTEMVFRVNGGSSVEKDSWRATPIRLINGQPSGIAVAYQR</sequence>
<dbReference type="GeneID" id="43644485"/>
<dbReference type="Pfam" id="PF00135">
    <property type="entry name" value="COesterase"/>
    <property type="match status" value="1"/>
</dbReference>
<dbReference type="PROSITE" id="PS00941">
    <property type="entry name" value="CARBOXYLESTERASE_B_2"/>
    <property type="match status" value="1"/>
</dbReference>
<comment type="similarity">
    <text evidence="1">Belongs to the type-B carboxylesterase/lipase family.</text>
</comment>
<dbReference type="RefSeq" id="XP_031912043.1">
    <property type="nucleotide sequence ID" value="XM_032060275.1"/>
</dbReference>
<gene>
    <name evidence="4" type="ORF">BDV38DRAFT_284455</name>
</gene>
<dbReference type="InterPro" id="IPR002018">
    <property type="entry name" value="CarbesteraseB"/>
</dbReference>
<evidence type="ECO:0000313" key="5">
    <source>
        <dbReference type="Proteomes" id="UP000325672"/>
    </source>
</evidence>
<evidence type="ECO:0000259" key="3">
    <source>
        <dbReference type="Pfam" id="PF00135"/>
    </source>
</evidence>
<dbReference type="PANTHER" id="PTHR43918">
    <property type="entry name" value="ACETYLCHOLINESTERASE"/>
    <property type="match status" value="1"/>
</dbReference>
<dbReference type="AlphaFoldDB" id="A0A5N6SQD6"/>
<dbReference type="PANTHER" id="PTHR43918:SF4">
    <property type="entry name" value="CARBOXYLIC ESTER HYDROLASE"/>
    <property type="match status" value="1"/>
</dbReference>
<dbReference type="InterPro" id="IPR029058">
    <property type="entry name" value="AB_hydrolase_fold"/>
</dbReference>
<dbReference type="InterPro" id="IPR019819">
    <property type="entry name" value="Carboxylesterase_B_CS"/>
</dbReference>
<evidence type="ECO:0000256" key="1">
    <source>
        <dbReference type="ARBA" id="ARBA00005964"/>
    </source>
</evidence>
<proteinExistence type="inferred from homology"/>
<name>A0A5N6SQD6_ASPPS</name>
<dbReference type="EMBL" id="ML743588">
    <property type="protein sequence ID" value="KAE8135980.1"/>
    <property type="molecule type" value="Genomic_DNA"/>
</dbReference>